<evidence type="ECO:0000313" key="1">
    <source>
        <dbReference type="EMBL" id="KAJ8679406.1"/>
    </source>
</evidence>
<proteinExistence type="predicted"/>
<accession>A0ACC2P973</accession>
<reference evidence="1" key="1">
    <citation type="submission" date="2023-04" db="EMBL/GenBank/DDBJ databases">
        <title>A chromosome-level genome assembly of the parasitoid wasp Eretmocerus hayati.</title>
        <authorList>
            <person name="Zhong Y."/>
            <person name="Liu S."/>
            <person name="Liu Y."/>
        </authorList>
    </citation>
    <scope>NUCLEOTIDE SEQUENCE</scope>
    <source>
        <strain evidence="1">ZJU_SS_LIU_2023</strain>
    </source>
</reference>
<dbReference type="Proteomes" id="UP001239111">
    <property type="component" value="Chromosome 2"/>
</dbReference>
<gene>
    <name evidence="1" type="ORF">QAD02_015193</name>
</gene>
<protein>
    <submittedName>
        <fullName evidence="1">Uncharacterized protein</fullName>
    </submittedName>
</protein>
<keyword evidence="2" id="KW-1185">Reference proteome</keyword>
<sequence>MLSPTDRPIPSEIPKSENNLDSDMMDTTNGGSTEHLYISNFSSSNPFNVLIDNIPADPSNLSITNSVFSADARSRSPPPKRQRDGSQKSHQRRNDGKLLTPINIPLDPACNVALPGDGDDNLSSCSPESETHHSSLASPQQPQQQQQLHSEYNAADVRTDPKIKQQKQPVQQLYSEENSGPFVVFIEPIDLSLVKGKLNPTTVGRIIGKKIGEDRYSCQSSGKQKITVTAGDPEAANTILRDPTLTLHNLRASAPVHRLNRQGIIREVPLDIPDNAILLSLQSPSQVLKVKRLMRNKTEASNEKTLVPTQSIQITFDGQHLPPRVRLYGVSHRVEPFIQPVKMCFQCYRYGHIRSQCRSSQLCGRCGTAKHNSEDECPQKDGDPVCINCQGSHEPDNKCCPEYQLQRDARALAAQENITFKQAYARIIRNSPPEHTIRVRIIPEKAPNDEPAWSNADFPRLTPSLSTSFALPSHFPLSTTSNVPSSSQAHRSSPPAPNPRTPPPIPPRTPPRTPGKTVSPSRFQTQRTRAAPTKITQERLNLFQSQANLSPRPKSYLTQNNHNITGSAYPPSPSTNPFKTQTSSQNEPSAATNPTYEYFETPKNIQDFISLLIDLIATFLLPLLNDPNNNSGASNPIYANLLNTLVGLAPRSTRNGH</sequence>
<comment type="caution">
    <text evidence="1">The sequence shown here is derived from an EMBL/GenBank/DDBJ whole genome shotgun (WGS) entry which is preliminary data.</text>
</comment>
<name>A0ACC2P973_9HYME</name>
<dbReference type="EMBL" id="CM056742">
    <property type="protein sequence ID" value="KAJ8679406.1"/>
    <property type="molecule type" value="Genomic_DNA"/>
</dbReference>
<organism evidence="1 2">
    <name type="scientific">Eretmocerus hayati</name>
    <dbReference type="NCBI Taxonomy" id="131215"/>
    <lineage>
        <taxon>Eukaryota</taxon>
        <taxon>Metazoa</taxon>
        <taxon>Ecdysozoa</taxon>
        <taxon>Arthropoda</taxon>
        <taxon>Hexapoda</taxon>
        <taxon>Insecta</taxon>
        <taxon>Pterygota</taxon>
        <taxon>Neoptera</taxon>
        <taxon>Endopterygota</taxon>
        <taxon>Hymenoptera</taxon>
        <taxon>Apocrita</taxon>
        <taxon>Proctotrupomorpha</taxon>
        <taxon>Chalcidoidea</taxon>
        <taxon>Aphelinidae</taxon>
        <taxon>Aphelininae</taxon>
        <taxon>Eretmocerus</taxon>
    </lineage>
</organism>
<evidence type="ECO:0000313" key="2">
    <source>
        <dbReference type="Proteomes" id="UP001239111"/>
    </source>
</evidence>